<comment type="caution">
    <text evidence="1">The sequence shown here is derived from an EMBL/GenBank/DDBJ whole genome shotgun (WGS) entry which is preliminary data.</text>
</comment>
<name>A0A2P5A3P1_PARAD</name>
<keyword evidence="2" id="KW-1185">Reference proteome</keyword>
<reference evidence="2" key="1">
    <citation type="submission" date="2016-06" db="EMBL/GenBank/DDBJ databases">
        <title>Parallel loss of symbiosis genes in relatives of nitrogen-fixing non-legume Parasponia.</title>
        <authorList>
            <person name="Van Velzen R."/>
            <person name="Holmer R."/>
            <person name="Bu F."/>
            <person name="Rutten L."/>
            <person name="Van Zeijl A."/>
            <person name="Liu W."/>
            <person name="Santuari L."/>
            <person name="Cao Q."/>
            <person name="Sharma T."/>
            <person name="Shen D."/>
            <person name="Roswanjaya Y."/>
            <person name="Wardhani T."/>
            <person name="Kalhor M.S."/>
            <person name="Jansen J."/>
            <person name="Van den Hoogen J."/>
            <person name="Gungor B."/>
            <person name="Hartog M."/>
            <person name="Hontelez J."/>
            <person name="Verver J."/>
            <person name="Yang W.-C."/>
            <person name="Schijlen E."/>
            <person name="Repin R."/>
            <person name="Schilthuizen M."/>
            <person name="Schranz E."/>
            <person name="Heidstra R."/>
            <person name="Miyata K."/>
            <person name="Fedorova E."/>
            <person name="Kohlen W."/>
            <person name="Bisseling T."/>
            <person name="Smit S."/>
            <person name="Geurts R."/>
        </authorList>
    </citation>
    <scope>NUCLEOTIDE SEQUENCE [LARGE SCALE GENOMIC DNA]</scope>
    <source>
        <strain evidence="2">cv. WU1-14</strain>
    </source>
</reference>
<evidence type="ECO:0000313" key="1">
    <source>
        <dbReference type="EMBL" id="PON31167.1"/>
    </source>
</evidence>
<dbReference type="Proteomes" id="UP000237105">
    <property type="component" value="Unassembled WGS sequence"/>
</dbReference>
<dbReference type="STRING" id="3476.A0A2P5A3P1"/>
<sequence length="150" mass="16250">MWVGTLTLDQGSWCAIPKPLEWPPLLQVPAPEYRAVTSDVIPFSDLPDESCKRTGSCPVTLLFTGNNQSLGEILAGNMLTGSVILNSSTFPDSLADIVAGSESKPQYSNFLDPAFYSDLPIYNVQSQSQCTQNSTFSADVPILSFVRKQG</sequence>
<proteinExistence type="predicted"/>
<protein>
    <submittedName>
        <fullName evidence="1">ABC transporter A, ABCA</fullName>
    </submittedName>
</protein>
<dbReference type="EMBL" id="JXTB01001450">
    <property type="protein sequence ID" value="PON31167.1"/>
    <property type="molecule type" value="Genomic_DNA"/>
</dbReference>
<gene>
    <name evidence="1" type="ORF">PanWU01x14_372010</name>
</gene>
<accession>A0A2P5A3P1</accession>
<dbReference type="AlphaFoldDB" id="A0A2P5A3P1"/>
<organism evidence="1 2">
    <name type="scientific">Parasponia andersonii</name>
    <name type="common">Sponia andersonii</name>
    <dbReference type="NCBI Taxonomy" id="3476"/>
    <lineage>
        <taxon>Eukaryota</taxon>
        <taxon>Viridiplantae</taxon>
        <taxon>Streptophyta</taxon>
        <taxon>Embryophyta</taxon>
        <taxon>Tracheophyta</taxon>
        <taxon>Spermatophyta</taxon>
        <taxon>Magnoliopsida</taxon>
        <taxon>eudicotyledons</taxon>
        <taxon>Gunneridae</taxon>
        <taxon>Pentapetalae</taxon>
        <taxon>rosids</taxon>
        <taxon>fabids</taxon>
        <taxon>Rosales</taxon>
        <taxon>Cannabaceae</taxon>
        <taxon>Parasponia</taxon>
    </lineage>
</organism>
<evidence type="ECO:0000313" key="2">
    <source>
        <dbReference type="Proteomes" id="UP000237105"/>
    </source>
</evidence>
<dbReference type="OrthoDB" id="1735509at2759"/>